<sequence>MTTTLTSVIKMCNQISDNIGLHLTSEQAVYKVVNHLQLFWAKSMKDDLITYFQNDGTLLNETSKKAAAQITNLQSSYSD</sequence>
<dbReference type="InterPro" id="IPR021074">
    <property type="entry name" value="Formate_DH_dsu"/>
</dbReference>
<evidence type="ECO:0000313" key="2">
    <source>
        <dbReference type="Proteomes" id="UP000000547"/>
    </source>
</evidence>
<accession>Q483H9</accession>
<dbReference type="Pfam" id="PF11390">
    <property type="entry name" value="FdsD"/>
    <property type="match status" value="1"/>
</dbReference>
<evidence type="ECO:0000313" key="1">
    <source>
        <dbReference type="EMBL" id="AAZ24430.1"/>
    </source>
</evidence>
<name>Q483H9_COLP3</name>
<dbReference type="AlphaFoldDB" id="Q483H9"/>
<reference evidence="1" key="1">
    <citation type="journal article" date="2005" name="Proc. Natl. Acad. Sci. U.S.A.">
        <title>The psychrophilic lifestyle as revealed by the genome sequence of Colwellia psychrerythraea 34H through genomic and proteomic analyses.</title>
        <authorList>
            <person name="Methe B.A."/>
            <person name="Nelson K.E."/>
            <person name="Deming J.W."/>
            <person name="Momen B."/>
            <person name="Melamud E."/>
            <person name="Zhang X."/>
            <person name="Moult J."/>
            <person name="Madupu R."/>
            <person name="Nelson W.C."/>
            <person name="Dodson R.J."/>
            <person name="Brinkac L.M."/>
            <person name="Daugherty S.C."/>
            <person name="Durkin A.S."/>
            <person name="DeBoy R.T."/>
            <person name="Kolonay J.F."/>
            <person name="Sullivan S.A."/>
            <person name="Zhou L."/>
            <person name="Davidsen T.M."/>
            <person name="Wu M."/>
            <person name="Huston A.L."/>
            <person name="Lewis M."/>
            <person name="Weaver B."/>
            <person name="Weidman J.F."/>
            <person name="Khouri H."/>
            <person name="Utterback T.R."/>
            <person name="Feldblyum T.V."/>
            <person name="Fraser C.M."/>
        </authorList>
    </citation>
    <scope>NUCLEOTIDE SEQUENCE [LARGE SCALE GENOMIC DNA]</scope>
    <source>
        <strain evidence="1">34H</strain>
    </source>
</reference>
<dbReference type="HOGENOM" id="CLU_166802_1_1_6"/>
<gene>
    <name evidence="1" type="ordered locus">CPS_2060</name>
</gene>
<dbReference type="Proteomes" id="UP000000547">
    <property type="component" value="Chromosome"/>
</dbReference>
<organism evidence="1 2">
    <name type="scientific">Colwellia psychrerythraea (strain 34H / ATCC BAA-681)</name>
    <name type="common">Vibrio psychroerythus</name>
    <dbReference type="NCBI Taxonomy" id="167879"/>
    <lineage>
        <taxon>Bacteria</taxon>
        <taxon>Pseudomonadati</taxon>
        <taxon>Pseudomonadota</taxon>
        <taxon>Gammaproteobacteria</taxon>
        <taxon>Alteromonadales</taxon>
        <taxon>Colwelliaceae</taxon>
        <taxon>Colwellia</taxon>
    </lineage>
</organism>
<dbReference type="KEGG" id="cps:CPS_2060"/>
<dbReference type="RefSeq" id="WP_011042882.1">
    <property type="nucleotide sequence ID" value="NC_003910.7"/>
</dbReference>
<protein>
    <recommendedName>
        <fullName evidence="3">Formate dehydrogenase</fullName>
    </recommendedName>
</protein>
<dbReference type="EMBL" id="CP000083">
    <property type="protein sequence ID" value="AAZ24430.1"/>
    <property type="molecule type" value="Genomic_DNA"/>
</dbReference>
<dbReference type="STRING" id="167879.CPS_2060"/>
<evidence type="ECO:0008006" key="3">
    <source>
        <dbReference type="Google" id="ProtNLM"/>
    </source>
</evidence>
<proteinExistence type="predicted"/>